<keyword evidence="2" id="KW-1185">Reference proteome</keyword>
<evidence type="ECO:0000313" key="1">
    <source>
        <dbReference type="EMBL" id="KAJ8625447.1"/>
    </source>
</evidence>
<comment type="caution">
    <text evidence="1">The sequence shown here is derived from an EMBL/GenBank/DDBJ whole genome shotgun (WGS) entry which is preliminary data.</text>
</comment>
<name>A0ACC2KWJ3_PERAE</name>
<dbReference type="Proteomes" id="UP001234297">
    <property type="component" value="Chromosome 11"/>
</dbReference>
<protein>
    <submittedName>
        <fullName evidence="1">Uncharacterized protein</fullName>
    </submittedName>
</protein>
<proteinExistence type="predicted"/>
<dbReference type="EMBL" id="CM056819">
    <property type="protein sequence ID" value="KAJ8625447.1"/>
    <property type="molecule type" value="Genomic_DNA"/>
</dbReference>
<accession>A0ACC2KWJ3</accession>
<gene>
    <name evidence="1" type="ORF">MRB53_033977</name>
</gene>
<evidence type="ECO:0000313" key="2">
    <source>
        <dbReference type="Proteomes" id="UP001234297"/>
    </source>
</evidence>
<reference evidence="1 2" key="1">
    <citation type="journal article" date="2022" name="Hortic Res">
        <title>A haplotype resolved chromosomal level avocado genome allows analysis of novel avocado genes.</title>
        <authorList>
            <person name="Nath O."/>
            <person name="Fletcher S.J."/>
            <person name="Hayward A."/>
            <person name="Shaw L.M."/>
            <person name="Masouleh A.K."/>
            <person name="Furtado A."/>
            <person name="Henry R.J."/>
            <person name="Mitter N."/>
        </authorList>
    </citation>
    <scope>NUCLEOTIDE SEQUENCE [LARGE SCALE GENOMIC DNA]</scope>
    <source>
        <strain evidence="2">cv. Hass</strain>
    </source>
</reference>
<sequence>MQFFLRGHERKSDFLHPGFVNSIDPNCNILFLEVEPCTLVSRPPPLPTVSILFNGLDLEDEQVLLELVADQVRLKLPDSLNSCFPLFFPQSTDEEEAGGGDLGLLEERWSYLINMYNNLGGGVVNWQLLPGLSSDGSQIVKRILDRLTSFASNCNENCAATTTNTTATKRKTVARTFIDGIKQAFGRSNCRNETNIFSTFPSRERESSNQASGRSNCRNETSIFSTSPSRERESSKQAFGRSNCRNETSIKRDDLQEFLQVSDTIRLSISGLRVGRFYPGVWPLYIHDDRYALYKLPLDITTVGDQYGLWDGSFVGGSFGCPPGQPAEDEPITALDIFFIAYEECRGRPTVFAT</sequence>
<organism evidence="1 2">
    <name type="scientific">Persea americana</name>
    <name type="common">Avocado</name>
    <dbReference type="NCBI Taxonomy" id="3435"/>
    <lineage>
        <taxon>Eukaryota</taxon>
        <taxon>Viridiplantae</taxon>
        <taxon>Streptophyta</taxon>
        <taxon>Embryophyta</taxon>
        <taxon>Tracheophyta</taxon>
        <taxon>Spermatophyta</taxon>
        <taxon>Magnoliopsida</taxon>
        <taxon>Magnoliidae</taxon>
        <taxon>Laurales</taxon>
        <taxon>Lauraceae</taxon>
        <taxon>Persea</taxon>
    </lineage>
</organism>